<evidence type="ECO:0000259" key="5">
    <source>
        <dbReference type="Pfam" id="PF17384"/>
    </source>
</evidence>
<dbReference type="Gene3D" id="3.30.300.70">
    <property type="entry name" value="RimP-like superfamily, N-terminal"/>
    <property type="match status" value="1"/>
</dbReference>
<dbReference type="GO" id="GO:0000028">
    <property type="term" value="P:ribosomal small subunit assembly"/>
    <property type="evidence" value="ECO:0007669"/>
    <property type="project" value="TreeGrafter"/>
</dbReference>
<sequence>MNDRIADLVGPVVSALGLDLEAVELSGQGPHRRLRIAVDGDEGVDIDTIADVTRAVSAELDATDLLGNAPYTLEVTSRGVDRPLTAPRHWRRNAGRLVEARLTDGRTVVGRIGDSDDDGVDLRAKGVPTRYAYADIERAVIQIELNRKDV</sequence>
<dbReference type="PANTHER" id="PTHR33867">
    <property type="entry name" value="RIBOSOME MATURATION FACTOR RIMP"/>
    <property type="match status" value="1"/>
</dbReference>
<dbReference type="AlphaFoldDB" id="A0A3L8PNI8"/>
<gene>
    <name evidence="3 6" type="primary">rimP</name>
    <name evidence="6" type="ORF">D9V41_04285</name>
</gene>
<accession>A0A3L8PNI8</accession>
<name>A0A3L8PNI8_9ACTN</name>
<dbReference type="InterPro" id="IPR035956">
    <property type="entry name" value="RimP_N_sf"/>
</dbReference>
<dbReference type="EMBL" id="RDBF01000002">
    <property type="protein sequence ID" value="RLV56986.1"/>
    <property type="molecule type" value="Genomic_DNA"/>
</dbReference>
<proteinExistence type="inferred from homology"/>
<comment type="caution">
    <text evidence="6">The sequence shown here is derived from an EMBL/GenBank/DDBJ whole genome shotgun (WGS) entry which is preliminary data.</text>
</comment>
<keyword evidence="1 3" id="KW-0963">Cytoplasm</keyword>
<organism evidence="6 7">
    <name type="scientific">Aeromicrobium phragmitis</name>
    <dbReference type="NCBI Taxonomy" id="2478914"/>
    <lineage>
        <taxon>Bacteria</taxon>
        <taxon>Bacillati</taxon>
        <taxon>Actinomycetota</taxon>
        <taxon>Actinomycetes</taxon>
        <taxon>Propionibacteriales</taxon>
        <taxon>Nocardioidaceae</taxon>
        <taxon>Aeromicrobium</taxon>
    </lineage>
</organism>
<evidence type="ECO:0000256" key="3">
    <source>
        <dbReference type="HAMAP-Rule" id="MF_01077"/>
    </source>
</evidence>
<evidence type="ECO:0000313" key="6">
    <source>
        <dbReference type="EMBL" id="RLV56986.1"/>
    </source>
</evidence>
<comment type="subcellular location">
    <subcellularLocation>
        <location evidence="3">Cytoplasm</location>
    </subcellularLocation>
</comment>
<dbReference type="Proteomes" id="UP000282515">
    <property type="component" value="Unassembled WGS sequence"/>
</dbReference>
<dbReference type="SUPFAM" id="SSF75420">
    <property type="entry name" value="YhbC-like, N-terminal domain"/>
    <property type="match status" value="1"/>
</dbReference>
<keyword evidence="2 3" id="KW-0690">Ribosome biogenesis</keyword>
<dbReference type="InterPro" id="IPR028989">
    <property type="entry name" value="RimP_N"/>
</dbReference>
<feature type="domain" description="Ribosome maturation factor RimP C-terminal" evidence="5">
    <location>
        <begin position="84"/>
        <end position="144"/>
    </location>
</feature>
<dbReference type="OrthoDB" id="9805006at2"/>
<dbReference type="GO" id="GO:0006412">
    <property type="term" value="P:translation"/>
    <property type="evidence" value="ECO:0007669"/>
    <property type="project" value="TreeGrafter"/>
</dbReference>
<dbReference type="GO" id="GO:0005829">
    <property type="term" value="C:cytosol"/>
    <property type="evidence" value="ECO:0007669"/>
    <property type="project" value="TreeGrafter"/>
</dbReference>
<evidence type="ECO:0000256" key="1">
    <source>
        <dbReference type="ARBA" id="ARBA00022490"/>
    </source>
</evidence>
<feature type="domain" description="Ribosome maturation factor RimP N-terminal" evidence="4">
    <location>
        <begin position="8"/>
        <end position="81"/>
    </location>
</feature>
<dbReference type="InterPro" id="IPR003728">
    <property type="entry name" value="Ribosome_maturation_RimP"/>
</dbReference>
<dbReference type="PANTHER" id="PTHR33867:SF1">
    <property type="entry name" value="RIBOSOME MATURATION FACTOR RIMP"/>
    <property type="match status" value="1"/>
</dbReference>
<dbReference type="InterPro" id="IPR028998">
    <property type="entry name" value="RimP_C"/>
</dbReference>
<protein>
    <recommendedName>
        <fullName evidence="3">Ribosome maturation factor RimP</fullName>
    </recommendedName>
</protein>
<dbReference type="CDD" id="cd01734">
    <property type="entry name" value="YlxS_C"/>
    <property type="match status" value="1"/>
</dbReference>
<comment type="similarity">
    <text evidence="3">Belongs to the RimP family.</text>
</comment>
<evidence type="ECO:0000313" key="7">
    <source>
        <dbReference type="Proteomes" id="UP000282515"/>
    </source>
</evidence>
<dbReference type="NCBIfam" id="NF000930">
    <property type="entry name" value="PRK00092.2-2"/>
    <property type="match status" value="1"/>
</dbReference>
<evidence type="ECO:0000259" key="4">
    <source>
        <dbReference type="Pfam" id="PF02576"/>
    </source>
</evidence>
<comment type="function">
    <text evidence="3">Required for maturation of 30S ribosomal subunits.</text>
</comment>
<dbReference type="RefSeq" id="WP_121793287.1">
    <property type="nucleotide sequence ID" value="NZ_RDBF01000002.1"/>
</dbReference>
<dbReference type="HAMAP" id="MF_01077">
    <property type="entry name" value="RimP"/>
    <property type="match status" value="1"/>
</dbReference>
<keyword evidence="7" id="KW-1185">Reference proteome</keyword>
<dbReference type="Pfam" id="PF17384">
    <property type="entry name" value="DUF150_C"/>
    <property type="match status" value="1"/>
</dbReference>
<reference evidence="6 7" key="1">
    <citation type="submission" date="2018-10" db="EMBL/GenBank/DDBJ databases">
        <title>Aeromicrobium sp. 9W16Y-2 whole genome shotgun sequence.</title>
        <authorList>
            <person name="Li F."/>
        </authorList>
    </citation>
    <scope>NUCLEOTIDE SEQUENCE [LARGE SCALE GENOMIC DNA]</scope>
    <source>
        <strain evidence="6 7">9W16Y-2</strain>
    </source>
</reference>
<evidence type="ECO:0000256" key="2">
    <source>
        <dbReference type="ARBA" id="ARBA00022517"/>
    </source>
</evidence>
<dbReference type="Pfam" id="PF02576">
    <property type="entry name" value="RimP_N"/>
    <property type="match status" value="1"/>
</dbReference>